<name>A0AA40KJ56_9HYME</name>
<evidence type="ECO:0000313" key="3">
    <source>
        <dbReference type="Proteomes" id="UP001177670"/>
    </source>
</evidence>
<feature type="region of interest" description="Disordered" evidence="1">
    <location>
        <begin position="143"/>
        <end position="173"/>
    </location>
</feature>
<protein>
    <submittedName>
        <fullName evidence="2">Uncharacterized protein</fullName>
    </submittedName>
</protein>
<feature type="region of interest" description="Disordered" evidence="1">
    <location>
        <begin position="61"/>
        <end position="96"/>
    </location>
</feature>
<evidence type="ECO:0000256" key="1">
    <source>
        <dbReference type="SAM" id="MobiDB-lite"/>
    </source>
</evidence>
<organism evidence="2 3">
    <name type="scientific">Melipona bicolor</name>
    <dbReference type="NCBI Taxonomy" id="60889"/>
    <lineage>
        <taxon>Eukaryota</taxon>
        <taxon>Metazoa</taxon>
        <taxon>Ecdysozoa</taxon>
        <taxon>Arthropoda</taxon>
        <taxon>Hexapoda</taxon>
        <taxon>Insecta</taxon>
        <taxon>Pterygota</taxon>
        <taxon>Neoptera</taxon>
        <taxon>Endopterygota</taxon>
        <taxon>Hymenoptera</taxon>
        <taxon>Apocrita</taxon>
        <taxon>Aculeata</taxon>
        <taxon>Apoidea</taxon>
        <taxon>Anthophila</taxon>
        <taxon>Apidae</taxon>
        <taxon>Melipona</taxon>
    </lineage>
</organism>
<reference evidence="2" key="1">
    <citation type="submission" date="2021-10" db="EMBL/GenBank/DDBJ databases">
        <title>Melipona bicolor Genome sequencing and assembly.</title>
        <authorList>
            <person name="Araujo N.S."/>
            <person name="Arias M.C."/>
        </authorList>
    </citation>
    <scope>NUCLEOTIDE SEQUENCE</scope>
    <source>
        <strain evidence="2">USP_2M_L1-L4_2017</strain>
        <tissue evidence="2">Whole body</tissue>
    </source>
</reference>
<feature type="compositionally biased region" description="Acidic residues" evidence="1">
    <location>
        <begin position="76"/>
        <end position="87"/>
    </location>
</feature>
<dbReference type="EMBL" id="JAHYIQ010000023">
    <property type="protein sequence ID" value="KAK1122179.1"/>
    <property type="molecule type" value="Genomic_DNA"/>
</dbReference>
<dbReference type="Proteomes" id="UP001177670">
    <property type="component" value="Unassembled WGS sequence"/>
</dbReference>
<comment type="caution">
    <text evidence="2">The sequence shown here is derived from an EMBL/GenBank/DDBJ whole genome shotgun (WGS) entry which is preliminary data.</text>
</comment>
<gene>
    <name evidence="2" type="ORF">K0M31_009405</name>
</gene>
<feature type="compositionally biased region" description="Basic and acidic residues" evidence="1">
    <location>
        <begin position="64"/>
        <end position="75"/>
    </location>
</feature>
<evidence type="ECO:0000313" key="2">
    <source>
        <dbReference type="EMBL" id="KAK1122179.1"/>
    </source>
</evidence>
<accession>A0AA40KJ56</accession>
<dbReference type="AlphaFoldDB" id="A0AA40KJ56"/>
<sequence>MARAANPPLCLLSDPILHFENSFWLPCCLPACHRPLPEFPYYPPLPKRRAVSYIDVAPGLSNLGRKENEKTTTTKEEEEEEEEEEEGGGGGREQRDQTLVASSGFPGSCRLFAILEARGGGTHRASTAYGSHRFRTWRGRDASTVRNGGRSMHLARHPRPRKPPEPCIPVQERSHYRGPTIRAWLGRSASPFAATGSPPR</sequence>
<proteinExistence type="predicted"/>
<keyword evidence="3" id="KW-1185">Reference proteome</keyword>